<protein>
    <recommendedName>
        <fullName evidence="4">HTH cro/C1-type domain-containing protein</fullName>
    </recommendedName>
</protein>
<dbReference type="InterPro" id="IPR002182">
    <property type="entry name" value="NB-ARC"/>
</dbReference>
<keyword evidence="2" id="KW-0677">Repeat</keyword>
<dbReference type="InterPro" id="IPR015943">
    <property type="entry name" value="WD40/YVTN_repeat-like_dom_sf"/>
</dbReference>
<dbReference type="SMART" id="SM00530">
    <property type="entry name" value="HTH_XRE"/>
    <property type="match status" value="1"/>
</dbReference>
<feature type="repeat" description="WD" evidence="3">
    <location>
        <begin position="1069"/>
        <end position="1110"/>
    </location>
</feature>
<dbReference type="SMART" id="SM00382">
    <property type="entry name" value="AAA"/>
    <property type="match status" value="1"/>
</dbReference>
<feature type="repeat" description="WD" evidence="3">
    <location>
        <begin position="1111"/>
        <end position="1152"/>
    </location>
</feature>
<dbReference type="SUPFAM" id="SSF50978">
    <property type="entry name" value="WD40 repeat-like"/>
    <property type="match status" value="2"/>
</dbReference>
<dbReference type="SUPFAM" id="SSF47413">
    <property type="entry name" value="lambda repressor-like DNA-binding domains"/>
    <property type="match status" value="1"/>
</dbReference>
<dbReference type="PANTHER" id="PTHR19879:SF9">
    <property type="entry name" value="TRANSCRIPTION INITIATION FACTOR TFIID SUBUNIT 5"/>
    <property type="match status" value="1"/>
</dbReference>
<dbReference type="PROSITE" id="PS50294">
    <property type="entry name" value="WD_REPEATS_REGION"/>
    <property type="match status" value="12"/>
</dbReference>
<feature type="repeat" description="WD" evidence="3">
    <location>
        <begin position="943"/>
        <end position="984"/>
    </location>
</feature>
<dbReference type="SMART" id="SM00320">
    <property type="entry name" value="WD40"/>
    <property type="match status" value="14"/>
</dbReference>
<evidence type="ECO:0000256" key="3">
    <source>
        <dbReference type="PROSITE-ProRule" id="PRU00221"/>
    </source>
</evidence>
<dbReference type="CDD" id="cd00093">
    <property type="entry name" value="HTH_XRE"/>
    <property type="match status" value="1"/>
</dbReference>
<proteinExistence type="predicted"/>
<dbReference type="InterPro" id="IPR001387">
    <property type="entry name" value="Cro/C1-type_HTH"/>
</dbReference>
<dbReference type="PROSITE" id="PS00678">
    <property type="entry name" value="WD_REPEATS_1"/>
    <property type="match status" value="8"/>
</dbReference>
<dbReference type="Gene3D" id="1.10.260.40">
    <property type="entry name" value="lambda repressor-like DNA-binding domains"/>
    <property type="match status" value="1"/>
</dbReference>
<dbReference type="SUPFAM" id="SSF50998">
    <property type="entry name" value="Quinoprotein alcohol dehydrogenase-like"/>
    <property type="match status" value="1"/>
</dbReference>
<name>A0ABQ3UPN5_9CHLR</name>
<evidence type="ECO:0000256" key="1">
    <source>
        <dbReference type="ARBA" id="ARBA00022574"/>
    </source>
</evidence>
<feature type="repeat" description="WD" evidence="3">
    <location>
        <begin position="859"/>
        <end position="900"/>
    </location>
</feature>
<evidence type="ECO:0000313" key="5">
    <source>
        <dbReference type="EMBL" id="GHO54557.1"/>
    </source>
</evidence>
<feature type="repeat" description="WD" evidence="3">
    <location>
        <begin position="1027"/>
        <end position="1068"/>
    </location>
</feature>
<feature type="repeat" description="WD" evidence="3">
    <location>
        <begin position="607"/>
        <end position="648"/>
    </location>
</feature>
<sequence length="1188" mass="132522">MEKRVHWYENLRRERKLRGLSQSEVATALQCDTKTVGRWERGEAFPSPYYIQRLTHFFQKDALTLGLFEDTLVPETGEALPQLQAATLQPAEPETVAHTEPRLEVIPRHEEWGEAPYVEEFFGRDIEQELLRGWVLEGGCRIVAFLGMGGVGKTTFARVIAEQLKSAFSSVHWFSLQNAPTPETYMRACLQHMEALTPTETLSFEASLARLLRCCAEKRCLLILDNMESILQGGEQAGRYRVGYEAYGQLLTHLGTHPHQSCLLLTSREKPKEITRLEGGSARVRSLVLPALGVAESQQLLQEKELIGSDAEWEALLGLYAGNPLALKLVSASIRELFDGSIGEFLREGEAVFGDISVLLEQQFHRLSSLEQDLLQWLAIEREPVSLQTLSDDLIIPVAKGALLDALNSLRRRSMVEISVEHRFTLQPVIMEFMIERLVELLFMNLCAGDLAGCSGYAVLKAQASDYVRESQVRLIVQPLLKKLLAALGHTHCERHLRTLLDRLREGEGLESGYGAGNIVNLLVTLNANLQGLDCSSLTIRQAYLQGKVFAFVNLAHATLLNCALNDSFAWILCLAVSQDGRLLATGTTVGTIHVWRTDDATPVLTCSGHSEEIRSLAFSPDGRYLASGSEDHTVRLWEVESGACQHILHGHRDQVRTVAFSPDGRYVASAGEDRLIYLWDTFSGHVASVLDGHSQRVRSLVFHPSLPLLASTGDETTVRLWDYEQGAHVATLAGSNQAVRVVAFSPDGRLLAAGSEDHTIRLWRTEDYEQVAVLQGQGSRVRTMHFSADSTLLASAGDDQMLNLWDMTSHQRIHQVHAHGSRIWSVVFVPNTTQLISTSEDDTIRWWDRRSMLCLRTLRGYTDLLKALAYSPDGRLLLSGSEDRTLRLWEVETGRSLRALRGHQNRVRTVAYSQDDFTIASGSEDETVRLWDARTGHCLRILRGHTHLVRSVVFSADGSLLASGSHDLTVCVWEVATGQLLRRIEGITGYIWKVAFHPVTRQLACGTDDPVIRLWNSETGEVVREFTGHTHRVWAIEFSPDGRYLASCSDDLTLRVWDVASGACLHIMDGHTGWVRTLAFHPDGTLLATGSHDQTIRLWEVQTGRCLAVWRGHEGWIWSVTFRPDGAQLASCSDDGTIKLWDMASGACIRTLRSTRTYEGTNIYGVIGLSEAQREALHFLGAIEEEI</sequence>
<dbReference type="InterPro" id="IPR001680">
    <property type="entry name" value="WD40_rpt"/>
</dbReference>
<dbReference type="InterPro" id="IPR019775">
    <property type="entry name" value="WD40_repeat_CS"/>
</dbReference>
<feature type="repeat" description="WD" evidence="3">
    <location>
        <begin position="733"/>
        <end position="774"/>
    </location>
</feature>
<dbReference type="EMBL" id="BNJG01000001">
    <property type="protein sequence ID" value="GHO54557.1"/>
    <property type="molecule type" value="Genomic_DNA"/>
</dbReference>
<dbReference type="CDD" id="cd00200">
    <property type="entry name" value="WD40"/>
    <property type="match status" value="2"/>
</dbReference>
<dbReference type="InterPro" id="IPR011047">
    <property type="entry name" value="Quinoprotein_ADH-like_sf"/>
</dbReference>
<dbReference type="RefSeq" id="WP_201371251.1">
    <property type="nucleotide sequence ID" value="NZ_BNJG01000001.1"/>
</dbReference>
<feature type="repeat" description="WD" evidence="3">
    <location>
        <begin position="565"/>
        <end position="606"/>
    </location>
</feature>
<evidence type="ECO:0000259" key="4">
    <source>
        <dbReference type="PROSITE" id="PS50943"/>
    </source>
</evidence>
<feature type="repeat" description="WD" evidence="3">
    <location>
        <begin position="817"/>
        <end position="858"/>
    </location>
</feature>
<dbReference type="Gene3D" id="2.130.10.10">
    <property type="entry name" value="YVTN repeat-like/Quinoprotein amine dehydrogenase"/>
    <property type="match status" value="5"/>
</dbReference>
<feature type="repeat" description="WD" evidence="3">
    <location>
        <begin position="901"/>
        <end position="942"/>
    </location>
</feature>
<evidence type="ECO:0000313" key="6">
    <source>
        <dbReference type="Proteomes" id="UP000654345"/>
    </source>
</evidence>
<dbReference type="InterPro" id="IPR003593">
    <property type="entry name" value="AAA+_ATPase"/>
</dbReference>
<evidence type="ECO:0000256" key="2">
    <source>
        <dbReference type="ARBA" id="ARBA00022737"/>
    </source>
</evidence>
<dbReference type="Proteomes" id="UP000654345">
    <property type="component" value="Unassembled WGS sequence"/>
</dbReference>
<keyword evidence="6" id="KW-1185">Reference proteome</keyword>
<dbReference type="InterPro" id="IPR010982">
    <property type="entry name" value="Lambda_DNA-bd_dom_sf"/>
</dbReference>
<accession>A0ABQ3UPN5</accession>
<dbReference type="InterPro" id="IPR027417">
    <property type="entry name" value="P-loop_NTPase"/>
</dbReference>
<dbReference type="PRINTS" id="PR00364">
    <property type="entry name" value="DISEASERSIST"/>
</dbReference>
<dbReference type="Pfam" id="PF00931">
    <property type="entry name" value="NB-ARC"/>
    <property type="match status" value="1"/>
</dbReference>
<organism evidence="5 6">
    <name type="scientific">Ktedonobacter robiniae</name>
    <dbReference type="NCBI Taxonomy" id="2778365"/>
    <lineage>
        <taxon>Bacteria</taxon>
        <taxon>Bacillati</taxon>
        <taxon>Chloroflexota</taxon>
        <taxon>Ktedonobacteria</taxon>
        <taxon>Ktedonobacterales</taxon>
        <taxon>Ktedonobacteraceae</taxon>
        <taxon>Ktedonobacter</taxon>
    </lineage>
</organism>
<comment type="caution">
    <text evidence="5">The sequence shown here is derived from an EMBL/GenBank/DDBJ whole genome shotgun (WGS) entry which is preliminary data.</text>
</comment>
<gene>
    <name evidence="5" type="ORF">KSB_30320</name>
</gene>
<dbReference type="Pfam" id="PF00400">
    <property type="entry name" value="WD40"/>
    <property type="match status" value="14"/>
</dbReference>
<feature type="repeat" description="WD" evidence="3">
    <location>
        <begin position="775"/>
        <end position="816"/>
    </location>
</feature>
<dbReference type="PANTHER" id="PTHR19879">
    <property type="entry name" value="TRANSCRIPTION INITIATION FACTOR TFIID"/>
    <property type="match status" value="1"/>
</dbReference>
<dbReference type="InterPro" id="IPR020472">
    <property type="entry name" value="WD40_PAC1"/>
</dbReference>
<feature type="repeat" description="WD" evidence="3">
    <location>
        <begin position="985"/>
        <end position="1026"/>
    </location>
</feature>
<feature type="repeat" description="WD" evidence="3">
    <location>
        <begin position="691"/>
        <end position="732"/>
    </location>
</feature>
<dbReference type="InterPro" id="IPR036322">
    <property type="entry name" value="WD40_repeat_dom_sf"/>
</dbReference>
<dbReference type="PROSITE" id="PS50943">
    <property type="entry name" value="HTH_CROC1"/>
    <property type="match status" value="1"/>
</dbReference>
<dbReference type="PROSITE" id="PS50082">
    <property type="entry name" value="WD_REPEATS_2"/>
    <property type="match status" value="14"/>
</dbReference>
<dbReference type="SUPFAM" id="SSF52540">
    <property type="entry name" value="P-loop containing nucleoside triphosphate hydrolases"/>
    <property type="match status" value="1"/>
</dbReference>
<dbReference type="Pfam" id="PF01381">
    <property type="entry name" value="HTH_3"/>
    <property type="match status" value="1"/>
</dbReference>
<dbReference type="PRINTS" id="PR00320">
    <property type="entry name" value="GPROTEINBRPT"/>
</dbReference>
<reference evidence="5 6" key="1">
    <citation type="journal article" date="2021" name="Int. J. Syst. Evol. Microbiol.">
        <title>Reticulibacter mediterranei gen. nov., sp. nov., within the new family Reticulibacteraceae fam. nov., and Ktedonospora formicarum gen. nov., sp. nov., Ktedonobacter robiniae sp. nov., Dictyobacter formicarum sp. nov. and Dictyobacter arantiisoli sp. nov., belonging to the class Ktedonobacteria.</title>
        <authorList>
            <person name="Yabe S."/>
            <person name="Zheng Y."/>
            <person name="Wang C.M."/>
            <person name="Sakai Y."/>
            <person name="Abe K."/>
            <person name="Yokota A."/>
            <person name="Donadio S."/>
            <person name="Cavaletti L."/>
            <person name="Monciardini P."/>
        </authorList>
    </citation>
    <scope>NUCLEOTIDE SEQUENCE [LARGE SCALE GENOMIC DNA]</scope>
    <source>
        <strain evidence="5 6">SOSP1-30</strain>
    </source>
</reference>
<feature type="repeat" description="WD" evidence="3">
    <location>
        <begin position="649"/>
        <end position="690"/>
    </location>
</feature>
<feature type="domain" description="HTH cro/C1-type" evidence="4">
    <location>
        <begin position="11"/>
        <end position="65"/>
    </location>
</feature>
<keyword evidence="1 3" id="KW-0853">WD repeat</keyword>
<dbReference type="Gene3D" id="3.40.50.300">
    <property type="entry name" value="P-loop containing nucleotide triphosphate hydrolases"/>
    <property type="match status" value="1"/>
</dbReference>